<evidence type="ECO:0000256" key="1">
    <source>
        <dbReference type="SAM" id="MobiDB-lite"/>
    </source>
</evidence>
<dbReference type="Proteomes" id="UP001367030">
    <property type="component" value="Unassembled WGS sequence"/>
</dbReference>
<dbReference type="Gene3D" id="3.40.50.300">
    <property type="entry name" value="P-loop containing nucleotide triphosphate hydrolases"/>
    <property type="match status" value="1"/>
</dbReference>
<dbReference type="RefSeq" id="WP_340337513.1">
    <property type="nucleotide sequence ID" value="NZ_JBBKZS010000011.1"/>
</dbReference>
<keyword evidence="3" id="KW-0067">ATP-binding</keyword>
<comment type="caution">
    <text evidence="3">The sequence shown here is derived from an EMBL/GenBank/DDBJ whole genome shotgun (WGS) entry which is preliminary data.</text>
</comment>
<proteinExistence type="predicted"/>
<accession>A0ABU8XC61</accession>
<gene>
    <name evidence="3" type="ORF">WKW79_22910</name>
</gene>
<feature type="domain" description="ORC1/DEAH AAA+ ATPase" evidence="2">
    <location>
        <begin position="106"/>
        <end position="261"/>
    </location>
</feature>
<keyword evidence="3" id="KW-0547">Nucleotide-binding</keyword>
<name>A0ABU8XC61_9BURK</name>
<dbReference type="Pfam" id="PF13401">
    <property type="entry name" value="AAA_22"/>
    <property type="match status" value="1"/>
</dbReference>
<reference evidence="3 4" key="1">
    <citation type="submission" date="2024-03" db="EMBL/GenBank/DDBJ databases">
        <title>Novel species of the genus Variovorax.</title>
        <authorList>
            <person name="Liu Q."/>
            <person name="Xin Y.-H."/>
        </authorList>
    </citation>
    <scope>NUCLEOTIDE SEQUENCE [LARGE SCALE GENOMIC DNA]</scope>
    <source>
        <strain evidence="3 4">KACC 18901</strain>
    </source>
</reference>
<feature type="compositionally biased region" description="Basic and acidic residues" evidence="1">
    <location>
        <begin position="26"/>
        <end position="36"/>
    </location>
</feature>
<dbReference type="GO" id="GO:0005524">
    <property type="term" value="F:ATP binding"/>
    <property type="evidence" value="ECO:0007669"/>
    <property type="project" value="UniProtKB-KW"/>
</dbReference>
<protein>
    <submittedName>
        <fullName evidence="3">ATP-binding protein</fullName>
    </submittedName>
</protein>
<evidence type="ECO:0000259" key="2">
    <source>
        <dbReference type="Pfam" id="PF13401"/>
    </source>
</evidence>
<keyword evidence="4" id="KW-1185">Reference proteome</keyword>
<dbReference type="EMBL" id="JBBKZS010000011">
    <property type="protein sequence ID" value="MEJ8857441.1"/>
    <property type="molecule type" value="Genomic_DNA"/>
</dbReference>
<evidence type="ECO:0000313" key="3">
    <source>
        <dbReference type="EMBL" id="MEJ8857441.1"/>
    </source>
</evidence>
<dbReference type="InterPro" id="IPR049945">
    <property type="entry name" value="AAA_22"/>
</dbReference>
<feature type="compositionally biased region" description="Low complexity" evidence="1">
    <location>
        <begin position="1"/>
        <end position="12"/>
    </location>
</feature>
<feature type="region of interest" description="Disordered" evidence="1">
    <location>
        <begin position="1"/>
        <end position="36"/>
    </location>
</feature>
<dbReference type="InterPro" id="IPR027417">
    <property type="entry name" value="P-loop_NTPase"/>
</dbReference>
<evidence type="ECO:0000313" key="4">
    <source>
        <dbReference type="Proteomes" id="UP001367030"/>
    </source>
</evidence>
<organism evidence="3 4">
    <name type="scientific">Variovorax robiniae</name>
    <dbReference type="NCBI Taxonomy" id="1836199"/>
    <lineage>
        <taxon>Bacteria</taxon>
        <taxon>Pseudomonadati</taxon>
        <taxon>Pseudomonadota</taxon>
        <taxon>Betaproteobacteria</taxon>
        <taxon>Burkholderiales</taxon>
        <taxon>Comamonadaceae</taxon>
        <taxon>Variovorax</taxon>
    </lineage>
</organism>
<sequence>MTTTMMKMTATTPSNCATFSDGPVDSLKENGDPFPKDELQEEIDKLSDSASKPGIAERLRSIRTREEALKLPTRLRLGWFANLTIKHAELERVLKDVGELLSSGNGCQIIPIIGMTRIGKSTLMGKALLELIHAYVGPVAIHELPFLVVEVPSTGDHRRSWAALFHEILQAGKEPLIEVKKTVQTSKVGGLSVLATQKAKGVDGLRQFIKQMLVNRNIRVIVIDEAVHLKKYGDSESTMNALKSMASVNSTTKLLLLGSFDLLGMVTGLDQVVSRGSIVHFRRYAIGRKEATMTKDERAFYRCVVKLENLWPWESKPQLTKNWRKIGLACWGSIGALKTLAMRLLILQSRSKDGVLTKEMWMKASMPKEAVKTIEAWVVNGEKAIEGWEYGSGAFDPDELEDLVAA</sequence>
<dbReference type="SUPFAM" id="SSF52540">
    <property type="entry name" value="P-loop containing nucleoside triphosphate hydrolases"/>
    <property type="match status" value="1"/>
</dbReference>